<dbReference type="GO" id="GO:0006281">
    <property type="term" value="P:DNA repair"/>
    <property type="evidence" value="ECO:0007669"/>
    <property type="project" value="UniProtKB-KW"/>
</dbReference>
<feature type="domain" description="Uracil-DNA glycosylase-like" evidence="13">
    <location>
        <begin position="51"/>
        <end position="193"/>
    </location>
</feature>
<dbReference type="STRING" id="1110509.Mhar_1325"/>
<dbReference type="EC" id="3.2.2.27" evidence="3"/>
<dbReference type="PANTHER" id="PTHR33693:SF1">
    <property type="entry name" value="TYPE-4 URACIL-DNA GLYCOSYLASE"/>
    <property type="match status" value="1"/>
</dbReference>
<dbReference type="SMART" id="SM00987">
    <property type="entry name" value="UreE_C"/>
    <property type="match status" value="1"/>
</dbReference>
<dbReference type="InterPro" id="IPR005273">
    <property type="entry name" value="Ura-DNA_glyco_family4"/>
</dbReference>
<keyword evidence="6" id="KW-0479">Metal-binding</keyword>
<dbReference type="Proteomes" id="UP000005877">
    <property type="component" value="Chromosome"/>
</dbReference>
<comment type="similarity">
    <text evidence="2">Belongs to the uracil-DNA glycosylase (UDG) superfamily. Type 4 (UDGa) family.</text>
</comment>
<dbReference type="CDD" id="cd10030">
    <property type="entry name" value="UDG-F4_TTUDGA_SPO1dp_like"/>
    <property type="match status" value="1"/>
</dbReference>
<dbReference type="InterPro" id="IPR051536">
    <property type="entry name" value="UDG_Type-4/5"/>
</dbReference>
<dbReference type="GeneID" id="12510494"/>
<keyword evidence="5" id="KW-0004">4Fe-4S</keyword>
<comment type="catalytic activity">
    <reaction evidence="1">
        <text>Hydrolyzes single-stranded DNA or mismatched double-stranded DNA and polynucleotides, releasing free uracil.</text>
        <dbReference type="EC" id="3.2.2.27"/>
    </reaction>
</comment>
<name>G7WNS9_METH6</name>
<keyword evidence="15" id="KW-1185">Reference proteome</keyword>
<sequence>MNKNVSFSMTIEERTGSGGSPAVEDPLRSLAEEIGSCRRCPLAEGRTKAVPGEGPARAEILLVGEGPGREEDRTGRPFVGRAGSVLDRCLEEAGIERSRVFITNVVKCRPPENRRPKRKEVEACRIYLDAQIELLQPRTVILMGNAAARAVLDVEGIGELRGRVIRGRFLVTFHPAAVLRNGNLREAFIADLRRGRGMAEGGAP</sequence>
<evidence type="ECO:0000256" key="10">
    <source>
        <dbReference type="ARBA" id="ARBA00023014"/>
    </source>
</evidence>
<evidence type="ECO:0000256" key="7">
    <source>
        <dbReference type="ARBA" id="ARBA00022763"/>
    </source>
</evidence>
<evidence type="ECO:0000256" key="11">
    <source>
        <dbReference type="ARBA" id="ARBA00023204"/>
    </source>
</evidence>
<dbReference type="GO" id="GO:0004844">
    <property type="term" value="F:uracil DNA N-glycosylase activity"/>
    <property type="evidence" value="ECO:0007669"/>
    <property type="project" value="UniProtKB-EC"/>
</dbReference>
<dbReference type="PATRIC" id="fig|1110509.7.peg.1471"/>
<dbReference type="HOGENOM" id="CLU_044815_1_3_2"/>
<protein>
    <recommendedName>
        <fullName evidence="4">Type-4 uracil-DNA glycosylase</fullName>
        <ecNumber evidence="3">3.2.2.27</ecNumber>
    </recommendedName>
</protein>
<evidence type="ECO:0000256" key="12">
    <source>
        <dbReference type="SAM" id="MobiDB-lite"/>
    </source>
</evidence>
<dbReference type="Pfam" id="PF03167">
    <property type="entry name" value="UDG"/>
    <property type="match status" value="1"/>
</dbReference>
<dbReference type="InterPro" id="IPR036895">
    <property type="entry name" value="Uracil-DNA_glycosylase-like_sf"/>
</dbReference>
<dbReference type="InterPro" id="IPR005122">
    <property type="entry name" value="Uracil-DNA_glycosylase-like"/>
</dbReference>
<keyword evidence="10" id="KW-0411">Iron-sulfur</keyword>
<evidence type="ECO:0000256" key="9">
    <source>
        <dbReference type="ARBA" id="ARBA00023004"/>
    </source>
</evidence>
<dbReference type="SMART" id="SM00986">
    <property type="entry name" value="UDG"/>
    <property type="match status" value="1"/>
</dbReference>
<reference evidence="14 15" key="1">
    <citation type="journal article" date="2012" name="PLoS ONE">
        <title>The genome characteristics and predicted function of methyl-group oxidation pathway in the obligate aceticlastic methanogens, Methanosaeta spp.</title>
        <authorList>
            <person name="Zhu J."/>
            <person name="Zheng H."/>
            <person name="Ai G."/>
            <person name="Zhang G."/>
            <person name="Liu D."/>
            <person name="Liu X."/>
            <person name="Dong X."/>
        </authorList>
    </citation>
    <scope>NUCLEOTIDE SEQUENCE [LARGE SCALE GENOMIC DNA]</scope>
    <source>
        <strain evidence="14 15">6Ac</strain>
    </source>
</reference>
<dbReference type="Gene3D" id="3.40.470.10">
    <property type="entry name" value="Uracil-DNA glycosylase-like domain"/>
    <property type="match status" value="1"/>
</dbReference>
<evidence type="ECO:0000256" key="2">
    <source>
        <dbReference type="ARBA" id="ARBA00006521"/>
    </source>
</evidence>
<evidence type="ECO:0000256" key="1">
    <source>
        <dbReference type="ARBA" id="ARBA00001400"/>
    </source>
</evidence>
<evidence type="ECO:0000256" key="6">
    <source>
        <dbReference type="ARBA" id="ARBA00022723"/>
    </source>
</evidence>
<evidence type="ECO:0000259" key="13">
    <source>
        <dbReference type="SMART" id="SM00986"/>
    </source>
</evidence>
<dbReference type="EMBL" id="CP003117">
    <property type="protein sequence ID" value="AET64689.1"/>
    <property type="molecule type" value="Genomic_DNA"/>
</dbReference>
<organism evidence="14 15">
    <name type="scientific">Methanothrix harundinacea (strain 6Ac)</name>
    <name type="common">Methanosaeta harundinacea</name>
    <dbReference type="NCBI Taxonomy" id="1110509"/>
    <lineage>
        <taxon>Archaea</taxon>
        <taxon>Methanobacteriati</taxon>
        <taxon>Methanobacteriota</taxon>
        <taxon>Stenosarchaea group</taxon>
        <taxon>Methanomicrobia</taxon>
        <taxon>Methanotrichales</taxon>
        <taxon>Methanotrichaceae</taxon>
        <taxon>Methanothrix</taxon>
    </lineage>
</organism>
<keyword evidence="11" id="KW-0234">DNA repair</keyword>
<keyword evidence="7" id="KW-0227">DNA damage</keyword>
<dbReference type="AlphaFoldDB" id="G7WNS9"/>
<dbReference type="GO" id="GO:0046872">
    <property type="term" value="F:metal ion binding"/>
    <property type="evidence" value="ECO:0007669"/>
    <property type="project" value="UniProtKB-KW"/>
</dbReference>
<proteinExistence type="inferred from homology"/>
<dbReference type="PANTHER" id="PTHR33693">
    <property type="entry name" value="TYPE-5 URACIL-DNA GLYCOSYLASE"/>
    <property type="match status" value="1"/>
</dbReference>
<evidence type="ECO:0000313" key="14">
    <source>
        <dbReference type="EMBL" id="AET64689.1"/>
    </source>
</evidence>
<dbReference type="KEGG" id="mhi:Mhar_1325"/>
<accession>G7WNS9</accession>
<dbReference type="RefSeq" id="WP_014586874.1">
    <property type="nucleotide sequence ID" value="NC_017527.1"/>
</dbReference>
<dbReference type="SUPFAM" id="SSF52141">
    <property type="entry name" value="Uracil-DNA glycosylase-like"/>
    <property type="match status" value="1"/>
</dbReference>
<evidence type="ECO:0000313" key="15">
    <source>
        <dbReference type="Proteomes" id="UP000005877"/>
    </source>
</evidence>
<evidence type="ECO:0000256" key="3">
    <source>
        <dbReference type="ARBA" id="ARBA00012030"/>
    </source>
</evidence>
<evidence type="ECO:0000256" key="5">
    <source>
        <dbReference type="ARBA" id="ARBA00022485"/>
    </source>
</evidence>
<evidence type="ECO:0000256" key="4">
    <source>
        <dbReference type="ARBA" id="ARBA00019403"/>
    </source>
</evidence>
<evidence type="ECO:0000256" key="8">
    <source>
        <dbReference type="ARBA" id="ARBA00022801"/>
    </source>
</evidence>
<feature type="region of interest" description="Disordered" evidence="12">
    <location>
        <begin position="1"/>
        <end position="25"/>
    </location>
</feature>
<dbReference type="GO" id="GO:0051539">
    <property type="term" value="F:4 iron, 4 sulfur cluster binding"/>
    <property type="evidence" value="ECO:0007669"/>
    <property type="project" value="UniProtKB-KW"/>
</dbReference>
<keyword evidence="9" id="KW-0408">Iron</keyword>
<gene>
    <name evidence="14" type="ordered locus">Mhar_1325</name>
</gene>
<dbReference type="NCBIfam" id="TIGR00758">
    <property type="entry name" value="UDG_fam4"/>
    <property type="match status" value="1"/>
</dbReference>
<keyword evidence="8" id="KW-0378">Hydrolase</keyword>